<feature type="compositionally biased region" description="Basic and acidic residues" evidence="1">
    <location>
        <begin position="69"/>
        <end position="78"/>
    </location>
</feature>
<proteinExistence type="predicted"/>
<comment type="caution">
    <text evidence="2">The sequence shown here is derived from an EMBL/GenBank/DDBJ whole genome shotgun (WGS) entry which is preliminary data.</text>
</comment>
<dbReference type="Proteomes" id="UP001279734">
    <property type="component" value="Unassembled WGS sequence"/>
</dbReference>
<protein>
    <submittedName>
        <fullName evidence="2">Uncharacterized protein</fullName>
    </submittedName>
</protein>
<feature type="region of interest" description="Disordered" evidence="1">
    <location>
        <begin position="45"/>
        <end position="125"/>
    </location>
</feature>
<evidence type="ECO:0000313" key="2">
    <source>
        <dbReference type="EMBL" id="GMH13339.1"/>
    </source>
</evidence>
<gene>
    <name evidence="2" type="ORF">Nepgr_015180</name>
</gene>
<feature type="compositionally biased region" description="Low complexity" evidence="1">
    <location>
        <begin position="50"/>
        <end position="68"/>
    </location>
</feature>
<evidence type="ECO:0000256" key="1">
    <source>
        <dbReference type="SAM" id="MobiDB-lite"/>
    </source>
</evidence>
<feature type="compositionally biased region" description="Low complexity" evidence="1">
    <location>
        <begin position="103"/>
        <end position="119"/>
    </location>
</feature>
<name>A0AAD3SMF4_NEPGR</name>
<evidence type="ECO:0000313" key="3">
    <source>
        <dbReference type="Proteomes" id="UP001279734"/>
    </source>
</evidence>
<organism evidence="2 3">
    <name type="scientific">Nepenthes gracilis</name>
    <name type="common">Slender pitcher plant</name>
    <dbReference type="NCBI Taxonomy" id="150966"/>
    <lineage>
        <taxon>Eukaryota</taxon>
        <taxon>Viridiplantae</taxon>
        <taxon>Streptophyta</taxon>
        <taxon>Embryophyta</taxon>
        <taxon>Tracheophyta</taxon>
        <taxon>Spermatophyta</taxon>
        <taxon>Magnoliopsida</taxon>
        <taxon>eudicotyledons</taxon>
        <taxon>Gunneridae</taxon>
        <taxon>Pentapetalae</taxon>
        <taxon>Caryophyllales</taxon>
        <taxon>Nepenthaceae</taxon>
        <taxon>Nepenthes</taxon>
    </lineage>
</organism>
<dbReference type="AlphaFoldDB" id="A0AAD3SMF4"/>
<sequence>MAMLPPLPSPSSSSSLHISHCPHRLLLFYHRQLLPNSKAVLFSSATRAADPNTTPTPTDSDSETNPDSPKSDPDRFESRLSQVRLRYRSGTGKKAEIRKNRKSTSYSKKGSSSSSSGSGVLLPPVPLREQVSSDGLKVEFGFSPYSERVNGWIAGLGLAALLLVELATGKSVIKYHTPAIVFVQVYFVSAVSALYLKYEKERQSIWPQAMK</sequence>
<keyword evidence="3" id="KW-1185">Reference proteome</keyword>
<reference evidence="2" key="1">
    <citation type="submission" date="2023-05" db="EMBL/GenBank/DDBJ databases">
        <title>Nepenthes gracilis genome sequencing.</title>
        <authorList>
            <person name="Fukushima K."/>
        </authorList>
    </citation>
    <scope>NUCLEOTIDE SEQUENCE</scope>
    <source>
        <strain evidence="2">SING2019-196</strain>
    </source>
</reference>
<dbReference type="EMBL" id="BSYO01000012">
    <property type="protein sequence ID" value="GMH13339.1"/>
    <property type="molecule type" value="Genomic_DNA"/>
</dbReference>
<accession>A0AAD3SMF4</accession>